<sequence>MDVELAEAVSSQRSLEAERDRALAEKELAVAEKERAISDFLQSPAFKEACLEKFADYYDSWLGTEAGIKKMGAEGTKWLETRVYHGIQLVLRETVPSSSHPKIARRPPPSLAEDAESRTCSWWYRAKRLERRIECLQRLMNYLHGVPKRPAPPVEAAQPAADAIPAEGTSFVRATPPCSFLMADSAFPSFATAPTAVGKCVDPDLPSSSEESIQGRLRQEPAVVEVSKRSRRLVRKVGTDVRAYLEGFRHAHRKKTISTNFKTQFVTDHDASSLDSSFSEEMAVYFDHSRNSTSHSCA</sequence>
<gene>
    <name evidence="1" type="ORF">CCAM_LOCUS28777</name>
</gene>
<keyword evidence="2" id="KW-1185">Reference proteome</keyword>
<proteinExistence type="predicted"/>
<dbReference type="EMBL" id="OOIL02003302">
    <property type="protein sequence ID" value="VFQ87001.1"/>
    <property type="molecule type" value="Genomic_DNA"/>
</dbReference>
<protein>
    <submittedName>
        <fullName evidence="1">Uncharacterized protein</fullName>
    </submittedName>
</protein>
<evidence type="ECO:0000313" key="2">
    <source>
        <dbReference type="Proteomes" id="UP000595140"/>
    </source>
</evidence>
<evidence type="ECO:0000313" key="1">
    <source>
        <dbReference type="EMBL" id="VFQ87001.1"/>
    </source>
</evidence>
<name>A0A484MDL3_9ASTE</name>
<accession>A0A484MDL3</accession>
<reference evidence="1 2" key="1">
    <citation type="submission" date="2018-04" db="EMBL/GenBank/DDBJ databases">
        <authorList>
            <person name="Vogel A."/>
        </authorList>
    </citation>
    <scope>NUCLEOTIDE SEQUENCE [LARGE SCALE GENOMIC DNA]</scope>
</reference>
<dbReference type="AlphaFoldDB" id="A0A484MDL3"/>
<dbReference type="Proteomes" id="UP000595140">
    <property type="component" value="Unassembled WGS sequence"/>
</dbReference>
<organism evidence="1 2">
    <name type="scientific">Cuscuta campestris</name>
    <dbReference type="NCBI Taxonomy" id="132261"/>
    <lineage>
        <taxon>Eukaryota</taxon>
        <taxon>Viridiplantae</taxon>
        <taxon>Streptophyta</taxon>
        <taxon>Embryophyta</taxon>
        <taxon>Tracheophyta</taxon>
        <taxon>Spermatophyta</taxon>
        <taxon>Magnoliopsida</taxon>
        <taxon>eudicotyledons</taxon>
        <taxon>Gunneridae</taxon>
        <taxon>Pentapetalae</taxon>
        <taxon>asterids</taxon>
        <taxon>lamiids</taxon>
        <taxon>Solanales</taxon>
        <taxon>Convolvulaceae</taxon>
        <taxon>Cuscuteae</taxon>
        <taxon>Cuscuta</taxon>
        <taxon>Cuscuta subgen. Grammica</taxon>
        <taxon>Cuscuta sect. Cleistogrammica</taxon>
    </lineage>
</organism>